<evidence type="ECO:0000313" key="1">
    <source>
        <dbReference type="EMBL" id="CAI9276888.1"/>
    </source>
</evidence>
<protein>
    <submittedName>
        <fullName evidence="1">Uncharacterized protein</fullName>
    </submittedName>
</protein>
<proteinExistence type="predicted"/>
<sequence length="86" mass="9822">MEVIELMDFDMLDDINKGPIDATHQSSNRGAYGNDEDKYLMAQIIESHADTSHNSVRILNVDCPYTAKDFRSEWDDMSAYQVKNSC</sequence>
<dbReference type="EMBL" id="OX465079">
    <property type="protein sequence ID" value="CAI9276888.1"/>
    <property type="molecule type" value="Genomic_DNA"/>
</dbReference>
<dbReference type="Proteomes" id="UP001177003">
    <property type="component" value="Chromosome 3"/>
</dbReference>
<organism evidence="1 2">
    <name type="scientific">Lactuca saligna</name>
    <name type="common">Willowleaf lettuce</name>
    <dbReference type="NCBI Taxonomy" id="75948"/>
    <lineage>
        <taxon>Eukaryota</taxon>
        <taxon>Viridiplantae</taxon>
        <taxon>Streptophyta</taxon>
        <taxon>Embryophyta</taxon>
        <taxon>Tracheophyta</taxon>
        <taxon>Spermatophyta</taxon>
        <taxon>Magnoliopsida</taxon>
        <taxon>eudicotyledons</taxon>
        <taxon>Gunneridae</taxon>
        <taxon>Pentapetalae</taxon>
        <taxon>asterids</taxon>
        <taxon>campanulids</taxon>
        <taxon>Asterales</taxon>
        <taxon>Asteraceae</taxon>
        <taxon>Cichorioideae</taxon>
        <taxon>Cichorieae</taxon>
        <taxon>Lactucinae</taxon>
        <taxon>Lactuca</taxon>
    </lineage>
</organism>
<name>A0AA35YN30_LACSI</name>
<dbReference type="AlphaFoldDB" id="A0AA35YN30"/>
<gene>
    <name evidence="1" type="ORF">LSALG_LOCUS16849</name>
</gene>
<accession>A0AA35YN30</accession>
<evidence type="ECO:0000313" key="2">
    <source>
        <dbReference type="Proteomes" id="UP001177003"/>
    </source>
</evidence>
<reference evidence="1" key="1">
    <citation type="submission" date="2023-04" db="EMBL/GenBank/DDBJ databases">
        <authorList>
            <person name="Vijverberg K."/>
            <person name="Xiong W."/>
            <person name="Schranz E."/>
        </authorList>
    </citation>
    <scope>NUCLEOTIDE SEQUENCE</scope>
</reference>
<keyword evidence="2" id="KW-1185">Reference proteome</keyword>